<accession>A0A1G7Y4B8</accession>
<proteinExistence type="inferred from homology"/>
<dbReference type="PANTHER" id="PTHR33744:SF1">
    <property type="entry name" value="DNA-BINDING TRANSCRIPTIONAL ACTIVATOR ADER"/>
    <property type="match status" value="1"/>
</dbReference>
<dbReference type="Pfam" id="PF07905">
    <property type="entry name" value="PucR"/>
    <property type="match status" value="1"/>
</dbReference>
<name>A0A1G7Y4B8_ANETH</name>
<feature type="domain" description="PucR C-terminal helix-turn-helix" evidence="3">
    <location>
        <begin position="491"/>
        <end position="549"/>
    </location>
</feature>
<reference evidence="5 8" key="2">
    <citation type="submission" date="2021-08" db="EMBL/GenBank/DDBJ databases">
        <title>Complete genome sequence of the strain Aneurinibacillus thermoaerophilus CCM 8960.</title>
        <authorList>
            <person name="Musilova J."/>
            <person name="Kourilova X."/>
            <person name="Pernicova I."/>
            <person name="Bezdicek M."/>
            <person name="Lengerova M."/>
            <person name="Obruca S."/>
            <person name="Sedlar K."/>
        </authorList>
    </citation>
    <scope>NUCLEOTIDE SEQUENCE [LARGE SCALE GENOMIC DNA]</scope>
    <source>
        <strain evidence="5 8">CCM 8960</strain>
    </source>
</reference>
<dbReference type="EMBL" id="CP080764">
    <property type="protein sequence ID" value="QYY41352.1"/>
    <property type="molecule type" value="Genomic_DNA"/>
</dbReference>
<dbReference type="Pfam" id="PF17853">
    <property type="entry name" value="GGDEF_2"/>
    <property type="match status" value="1"/>
</dbReference>
<evidence type="ECO:0000259" key="2">
    <source>
        <dbReference type="Pfam" id="PF07905"/>
    </source>
</evidence>
<evidence type="ECO:0000313" key="6">
    <source>
        <dbReference type="EMBL" id="SDG91106.1"/>
    </source>
</evidence>
<evidence type="ECO:0000313" key="8">
    <source>
        <dbReference type="Proteomes" id="UP000826616"/>
    </source>
</evidence>
<evidence type="ECO:0000256" key="1">
    <source>
        <dbReference type="ARBA" id="ARBA00006754"/>
    </source>
</evidence>
<feature type="domain" description="CdaR GGDEF-like" evidence="4">
    <location>
        <begin position="316"/>
        <end position="438"/>
    </location>
</feature>
<dbReference type="Gene3D" id="1.10.10.2840">
    <property type="entry name" value="PucR C-terminal helix-turn-helix domain"/>
    <property type="match status" value="1"/>
</dbReference>
<dbReference type="EMBL" id="FNDE01000005">
    <property type="protein sequence ID" value="SDG91106.1"/>
    <property type="molecule type" value="Genomic_DNA"/>
</dbReference>
<evidence type="ECO:0000313" key="7">
    <source>
        <dbReference type="Proteomes" id="UP000198956"/>
    </source>
</evidence>
<evidence type="ECO:0000259" key="4">
    <source>
        <dbReference type="Pfam" id="PF17853"/>
    </source>
</evidence>
<dbReference type="Proteomes" id="UP000198956">
    <property type="component" value="Unassembled WGS sequence"/>
</dbReference>
<keyword evidence="8" id="KW-1185">Reference proteome</keyword>
<feature type="domain" description="Purine catabolism PurC-like" evidence="2">
    <location>
        <begin position="11"/>
        <end position="130"/>
    </location>
</feature>
<dbReference type="InterPro" id="IPR051448">
    <property type="entry name" value="CdaR-like_regulators"/>
</dbReference>
<protein>
    <submittedName>
        <fullName evidence="5">PucR family transcriptional regulator ligand-binding domain-containing protein</fullName>
    </submittedName>
    <submittedName>
        <fullName evidence="6">Purine catabolism regulatory protein</fullName>
    </submittedName>
</protein>
<reference evidence="6 7" key="1">
    <citation type="submission" date="2016-10" db="EMBL/GenBank/DDBJ databases">
        <authorList>
            <person name="de Groot N.N."/>
        </authorList>
    </citation>
    <scope>NUCLEOTIDE SEQUENCE [LARGE SCALE GENOMIC DNA]</scope>
    <source>
        <strain evidence="6 7">L 420-91</strain>
    </source>
</reference>
<dbReference type="Proteomes" id="UP000826616">
    <property type="component" value="Chromosome"/>
</dbReference>
<dbReference type="GeneID" id="97141772"/>
<organism evidence="6 7">
    <name type="scientific">Aneurinibacillus thermoaerophilus</name>
    <dbReference type="NCBI Taxonomy" id="143495"/>
    <lineage>
        <taxon>Bacteria</taxon>
        <taxon>Bacillati</taxon>
        <taxon>Bacillota</taxon>
        <taxon>Bacilli</taxon>
        <taxon>Bacillales</taxon>
        <taxon>Paenibacillaceae</taxon>
        <taxon>Aneurinibacillus group</taxon>
        <taxon>Aneurinibacillus</taxon>
    </lineage>
</organism>
<dbReference type="InterPro" id="IPR042070">
    <property type="entry name" value="PucR_C-HTH_sf"/>
</dbReference>
<dbReference type="OrthoDB" id="143422at2"/>
<evidence type="ECO:0000259" key="3">
    <source>
        <dbReference type="Pfam" id="PF13556"/>
    </source>
</evidence>
<dbReference type="InterPro" id="IPR025736">
    <property type="entry name" value="PucR_C-HTH_dom"/>
</dbReference>
<comment type="similarity">
    <text evidence="1">Belongs to the CdaR family.</text>
</comment>
<dbReference type="PANTHER" id="PTHR33744">
    <property type="entry name" value="CARBOHYDRATE DIACID REGULATOR"/>
    <property type="match status" value="1"/>
</dbReference>
<dbReference type="InterPro" id="IPR012914">
    <property type="entry name" value="PucR_dom"/>
</dbReference>
<dbReference type="RefSeq" id="WP_091260063.1">
    <property type="nucleotide sequence ID" value="NZ_CP080764.1"/>
</dbReference>
<dbReference type="AlphaFoldDB" id="A0A1G7Y4B8"/>
<evidence type="ECO:0000313" key="5">
    <source>
        <dbReference type="EMBL" id="QYY41352.1"/>
    </source>
</evidence>
<dbReference type="InterPro" id="IPR041522">
    <property type="entry name" value="CdaR_GGDEF"/>
</dbReference>
<dbReference type="Pfam" id="PF13556">
    <property type="entry name" value="HTH_30"/>
    <property type="match status" value="1"/>
</dbReference>
<gene>
    <name evidence="5" type="ORF">K3F53_10360</name>
    <name evidence="6" type="ORF">SAMN04489735_1005106</name>
</gene>
<sequence length="563" mass="65477">MHSEFILTVNDVLKRPLFQEARIIAGKHGLHRRIRWVHILETSHFDTLIHGEEMILATGIGFQSDGQRFASYLQKLIDANVSCLCLEIGQYVESVPDEMIKLANKHNFPLIIFLKTVRFVDITQDLHPLIINRHYQMLQKLESVSREFHRLSLTSQGALNVLKLLHDSTKTQIVYLPTQGKPVFIPTLEPIAQNDWLTFLYGHLQKLCQHPFNLSSYRLKKEDKTMLLQPVGAMGQVWALIAMASKQEPSEYHDLLLDSASLSIAQDLLRKRYMEERKLHAENLWVNDLLHNRLNEEEHIKTLIGPDYNKLNKMNYWVCLFEIEHIPNEKESISEESLESIGFHLSLLLRSAFEQHAFRPFITLKNNQLVVMALDLTSFGQSKKKLQTKERLQQVLDYIKEANANQKIGHFHLRIGVGQSYRQFKNAHLSYQEATQALLLYPYYQKPLIFYDELGVFQLLIHLQEGNILESFVHRYLGPLIEEDRLKGSDLLYTLKVYLENNGSKKLAAEKLYIVRQSLYYRLEKIKELLGQDFMSPENQLALQLALRAYKLLYPDKSGDITT</sequence>